<gene>
    <name evidence="1" type="ORF">COT03_01190</name>
</gene>
<dbReference type="Proteomes" id="UP000229502">
    <property type="component" value="Unassembled WGS sequence"/>
</dbReference>
<protein>
    <submittedName>
        <fullName evidence="1">Uncharacterized protein</fullName>
    </submittedName>
</protein>
<organism evidence="1 2">
    <name type="scientific">Candidatus Shapirobacteria bacterium CG07_land_8_20_14_0_80_39_18</name>
    <dbReference type="NCBI Taxonomy" id="1974882"/>
    <lineage>
        <taxon>Bacteria</taxon>
        <taxon>Candidatus Shapironibacteriota</taxon>
    </lineage>
</organism>
<evidence type="ECO:0000313" key="1">
    <source>
        <dbReference type="EMBL" id="PIU35659.1"/>
    </source>
</evidence>
<reference evidence="2" key="1">
    <citation type="submission" date="2017-09" db="EMBL/GenBank/DDBJ databases">
        <title>Depth-based differentiation of microbial function through sediment-hosted aquifers and enrichment of novel symbionts in the deep terrestrial subsurface.</title>
        <authorList>
            <person name="Probst A.J."/>
            <person name="Ladd B."/>
            <person name="Jarett J.K."/>
            <person name="Geller-Mcgrath D.E."/>
            <person name="Sieber C.M.K."/>
            <person name="Emerson J.B."/>
            <person name="Anantharaman K."/>
            <person name="Thomas B.C."/>
            <person name="Malmstrom R."/>
            <person name="Stieglmeier M."/>
            <person name="Klingl A."/>
            <person name="Woyke T."/>
            <person name="Ryan C.M."/>
            <person name="Banfield J.F."/>
        </authorList>
    </citation>
    <scope>NUCLEOTIDE SEQUENCE [LARGE SCALE GENOMIC DNA]</scope>
</reference>
<accession>A0A2M6YRL3</accession>
<dbReference type="EMBL" id="PEWZ01000060">
    <property type="protein sequence ID" value="PIU35659.1"/>
    <property type="molecule type" value="Genomic_DNA"/>
</dbReference>
<name>A0A2M6YRL3_9BACT</name>
<proteinExistence type="predicted"/>
<evidence type="ECO:0000313" key="2">
    <source>
        <dbReference type="Proteomes" id="UP000229502"/>
    </source>
</evidence>
<sequence length="222" mass="26380">MQFFVDYSQEKDIQNYLDAGWKFTYAKHGRENIQERLLQNYPQEFKTKLLGAKTKASAEKIVKDFLDSRPENFKHATKLVIKVCQQVLDEEKQNIIDLLQKIYQKPFPFEKITVYITTFPISPYNYKEHWFMVNRNSSVAGFINTAKHELNHFMFYHYYLDKLIQQKISQEKREKLKEALVIFSNPEGNDKPDIKDLETYLKTLSGKTMDEIINLALESKYL</sequence>
<dbReference type="AlphaFoldDB" id="A0A2M6YRL3"/>
<comment type="caution">
    <text evidence="1">The sequence shown here is derived from an EMBL/GenBank/DDBJ whole genome shotgun (WGS) entry which is preliminary data.</text>
</comment>